<sequence>MAEGDSNFAFEFFIGSDGGTNDAVTAYPATQGESLPPPLPMVTSTAMQFTSDEATYTGLEHSALVAGDSPLPLWDDLQAPLASSDQQNMLPALHNQAILGDQAFIRRQSLLWQMLVCETQIQRLHLRRRQLVSLFGMNV</sequence>
<evidence type="ECO:0000313" key="1">
    <source>
        <dbReference type="EMBL" id="KAL0945691.1"/>
    </source>
</evidence>
<proteinExistence type="predicted"/>
<name>A0ABR3IQV1_9AGAR</name>
<accession>A0ABR3IQV1</accession>
<keyword evidence="2" id="KW-1185">Reference proteome</keyword>
<organism evidence="1 2">
    <name type="scientific">Hohenbuehelia grisea</name>
    <dbReference type="NCBI Taxonomy" id="104357"/>
    <lineage>
        <taxon>Eukaryota</taxon>
        <taxon>Fungi</taxon>
        <taxon>Dikarya</taxon>
        <taxon>Basidiomycota</taxon>
        <taxon>Agaricomycotina</taxon>
        <taxon>Agaricomycetes</taxon>
        <taxon>Agaricomycetidae</taxon>
        <taxon>Agaricales</taxon>
        <taxon>Pleurotineae</taxon>
        <taxon>Pleurotaceae</taxon>
        <taxon>Hohenbuehelia</taxon>
    </lineage>
</organism>
<dbReference type="Proteomes" id="UP001556367">
    <property type="component" value="Unassembled WGS sequence"/>
</dbReference>
<protein>
    <submittedName>
        <fullName evidence="1">Uncharacterized protein</fullName>
    </submittedName>
</protein>
<comment type="caution">
    <text evidence="1">The sequence shown here is derived from an EMBL/GenBank/DDBJ whole genome shotgun (WGS) entry which is preliminary data.</text>
</comment>
<evidence type="ECO:0000313" key="2">
    <source>
        <dbReference type="Proteomes" id="UP001556367"/>
    </source>
</evidence>
<reference evidence="2" key="1">
    <citation type="submission" date="2024-06" db="EMBL/GenBank/DDBJ databases">
        <title>Multi-omics analyses provide insights into the biosynthesis of the anticancer antibiotic pleurotin in Hohenbuehelia grisea.</title>
        <authorList>
            <person name="Weaver J.A."/>
            <person name="Alberti F."/>
        </authorList>
    </citation>
    <scope>NUCLEOTIDE SEQUENCE [LARGE SCALE GENOMIC DNA]</scope>
    <source>
        <strain evidence="2">T-177</strain>
    </source>
</reference>
<gene>
    <name evidence="1" type="ORF">HGRIS_014842</name>
</gene>
<dbReference type="EMBL" id="JASNQZ010000017">
    <property type="protein sequence ID" value="KAL0945691.1"/>
    <property type="molecule type" value="Genomic_DNA"/>
</dbReference>